<protein>
    <submittedName>
        <fullName evidence="2">Uncharacterized protein</fullName>
    </submittedName>
</protein>
<dbReference type="OrthoDB" id="7933758at2"/>
<keyword evidence="3" id="KW-1185">Reference proteome</keyword>
<dbReference type="Proteomes" id="UP000193207">
    <property type="component" value="Unassembled WGS sequence"/>
</dbReference>
<sequence length="60" mass="6741">MDTSKATQHARALLSSLGGKAQAFAARRMRESDEAGQRREAENWKKIRLAIAEMRGPRQT</sequence>
<accession>A0A1X6YWQ9</accession>
<evidence type="ECO:0000313" key="2">
    <source>
        <dbReference type="EMBL" id="SLN33230.1"/>
    </source>
</evidence>
<name>A0A1X6YWQ9_9RHOB</name>
<evidence type="ECO:0000313" key="3">
    <source>
        <dbReference type="Proteomes" id="UP000193207"/>
    </source>
</evidence>
<feature type="compositionally biased region" description="Basic and acidic residues" evidence="1">
    <location>
        <begin position="28"/>
        <end position="41"/>
    </location>
</feature>
<organism evidence="2 3">
    <name type="scientific">Roseovarius halotolerans</name>
    <dbReference type="NCBI Taxonomy" id="505353"/>
    <lineage>
        <taxon>Bacteria</taxon>
        <taxon>Pseudomonadati</taxon>
        <taxon>Pseudomonadota</taxon>
        <taxon>Alphaproteobacteria</taxon>
        <taxon>Rhodobacterales</taxon>
        <taxon>Roseobacteraceae</taxon>
        <taxon>Roseovarius</taxon>
    </lineage>
</organism>
<proteinExistence type="predicted"/>
<feature type="region of interest" description="Disordered" evidence="1">
    <location>
        <begin position="20"/>
        <end position="41"/>
    </location>
</feature>
<gene>
    <name evidence="2" type="ORF">ROH8110_01594</name>
</gene>
<reference evidence="2 3" key="1">
    <citation type="submission" date="2017-03" db="EMBL/GenBank/DDBJ databases">
        <authorList>
            <person name="Afonso C.L."/>
            <person name="Miller P.J."/>
            <person name="Scott M.A."/>
            <person name="Spackman E."/>
            <person name="Goraichik I."/>
            <person name="Dimitrov K.M."/>
            <person name="Suarez D.L."/>
            <person name="Swayne D.E."/>
        </authorList>
    </citation>
    <scope>NUCLEOTIDE SEQUENCE [LARGE SCALE GENOMIC DNA]</scope>
    <source>
        <strain evidence="2 3">CECT 8110</strain>
    </source>
</reference>
<dbReference type="EMBL" id="FWFU01000002">
    <property type="protein sequence ID" value="SLN33230.1"/>
    <property type="molecule type" value="Genomic_DNA"/>
</dbReference>
<dbReference type="RefSeq" id="WP_085817230.1">
    <property type="nucleotide sequence ID" value="NZ_FWFU01000002.1"/>
</dbReference>
<dbReference type="AlphaFoldDB" id="A0A1X6YWQ9"/>
<evidence type="ECO:0000256" key="1">
    <source>
        <dbReference type="SAM" id="MobiDB-lite"/>
    </source>
</evidence>